<evidence type="ECO:0000313" key="1">
    <source>
        <dbReference type="EMBL" id="KAJ1370328.1"/>
    </source>
</evidence>
<dbReference type="EMBL" id="JAHQIW010006768">
    <property type="protein sequence ID" value="KAJ1370328.1"/>
    <property type="molecule type" value="Genomic_DNA"/>
</dbReference>
<organism evidence="1 2">
    <name type="scientific">Parelaphostrongylus tenuis</name>
    <name type="common">Meningeal worm</name>
    <dbReference type="NCBI Taxonomy" id="148309"/>
    <lineage>
        <taxon>Eukaryota</taxon>
        <taxon>Metazoa</taxon>
        <taxon>Ecdysozoa</taxon>
        <taxon>Nematoda</taxon>
        <taxon>Chromadorea</taxon>
        <taxon>Rhabditida</taxon>
        <taxon>Rhabditina</taxon>
        <taxon>Rhabditomorpha</taxon>
        <taxon>Strongyloidea</taxon>
        <taxon>Metastrongylidae</taxon>
        <taxon>Parelaphostrongylus</taxon>
    </lineage>
</organism>
<reference evidence="1" key="1">
    <citation type="submission" date="2021-06" db="EMBL/GenBank/DDBJ databases">
        <title>Parelaphostrongylus tenuis whole genome reference sequence.</title>
        <authorList>
            <person name="Garwood T.J."/>
            <person name="Larsen P.A."/>
            <person name="Fountain-Jones N.M."/>
            <person name="Garbe J.R."/>
            <person name="Macchietto M.G."/>
            <person name="Kania S.A."/>
            <person name="Gerhold R.W."/>
            <person name="Richards J.E."/>
            <person name="Wolf T.M."/>
        </authorList>
    </citation>
    <scope>NUCLEOTIDE SEQUENCE</scope>
    <source>
        <strain evidence="1">MNPRO001-30</strain>
        <tissue evidence="1">Meninges</tissue>
    </source>
</reference>
<name>A0AAD5WI67_PARTN</name>
<comment type="caution">
    <text evidence="1">The sequence shown here is derived from an EMBL/GenBank/DDBJ whole genome shotgun (WGS) entry which is preliminary data.</text>
</comment>
<gene>
    <name evidence="1" type="ORF">KIN20_032025</name>
</gene>
<evidence type="ECO:0000313" key="2">
    <source>
        <dbReference type="Proteomes" id="UP001196413"/>
    </source>
</evidence>
<dbReference type="AlphaFoldDB" id="A0AAD5WI67"/>
<sequence length="104" mass="11848">MIRLISGVHLSMVLCTDEKIFTVEPLHNSQNRRQLFKKGQVKFALAKAMSKSTHSLFGLCDALGRHLRHRKNTDDLHQLNGDVRIIVAGYEQQVLRGILEPWAT</sequence>
<dbReference type="Proteomes" id="UP001196413">
    <property type="component" value="Unassembled WGS sequence"/>
</dbReference>
<proteinExistence type="predicted"/>
<keyword evidence="2" id="KW-1185">Reference proteome</keyword>
<protein>
    <submittedName>
        <fullName evidence="1">Uncharacterized protein</fullName>
    </submittedName>
</protein>
<accession>A0AAD5WI67</accession>